<dbReference type="STRING" id="1156417.Y919_03780"/>
<evidence type="ECO:0008006" key="5">
    <source>
        <dbReference type="Google" id="ProtNLM"/>
    </source>
</evidence>
<dbReference type="RefSeq" id="WP_035162537.1">
    <property type="nucleotide sequence ID" value="NZ_AZTB01000012.1"/>
</dbReference>
<dbReference type="EMBL" id="AZTB01000012">
    <property type="protein sequence ID" value="KGG80875.1"/>
    <property type="molecule type" value="Genomic_DNA"/>
</dbReference>
<name>A0A096BI39_9FIRM</name>
<evidence type="ECO:0000256" key="1">
    <source>
        <dbReference type="SAM" id="Coils"/>
    </source>
</evidence>
<keyword evidence="1" id="KW-0175">Coiled coil</keyword>
<accession>A0A096BI39</accession>
<reference evidence="3 4" key="1">
    <citation type="submission" date="2013-12" db="EMBL/GenBank/DDBJ databases">
        <title>Draft genome sequence of Caloranaerobacter sp. H53214.</title>
        <authorList>
            <person name="Jiang L.J."/>
            <person name="Shao Z.Z."/>
            <person name="Long M.N."/>
        </authorList>
    </citation>
    <scope>NUCLEOTIDE SEQUENCE [LARGE SCALE GENOMIC DNA]</scope>
    <source>
        <strain evidence="3 4">H53214</strain>
    </source>
</reference>
<keyword evidence="2" id="KW-0812">Transmembrane</keyword>
<dbReference type="AlphaFoldDB" id="A0A096BI39"/>
<protein>
    <recommendedName>
        <fullName evidence="5">Histidine kinase</fullName>
    </recommendedName>
</protein>
<gene>
    <name evidence="3" type="ORF">Y919_03780</name>
</gene>
<dbReference type="PROSITE" id="PS51257">
    <property type="entry name" value="PROKAR_LIPOPROTEIN"/>
    <property type="match status" value="1"/>
</dbReference>
<dbReference type="SUPFAM" id="SSF63825">
    <property type="entry name" value="YWTD domain"/>
    <property type="match status" value="1"/>
</dbReference>
<feature type="transmembrane region" description="Helical" evidence="2">
    <location>
        <begin position="9"/>
        <end position="25"/>
    </location>
</feature>
<dbReference type="Gene3D" id="2.130.10.10">
    <property type="entry name" value="YVTN repeat-like/Quinoprotein amine dehydrogenase"/>
    <property type="match status" value="1"/>
</dbReference>
<dbReference type="Proteomes" id="UP000029622">
    <property type="component" value="Unassembled WGS sequence"/>
</dbReference>
<evidence type="ECO:0000313" key="4">
    <source>
        <dbReference type="Proteomes" id="UP000029622"/>
    </source>
</evidence>
<proteinExistence type="predicted"/>
<evidence type="ECO:0000313" key="3">
    <source>
        <dbReference type="EMBL" id="KGG80875.1"/>
    </source>
</evidence>
<feature type="coiled-coil region" evidence="1">
    <location>
        <begin position="30"/>
        <end position="57"/>
    </location>
</feature>
<dbReference type="InterPro" id="IPR015943">
    <property type="entry name" value="WD40/YVTN_repeat-like_dom_sf"/>
</dbReference>
<keyword evidence="2" id="KW-0472">Membrane</keyword>
<evidence type="ECO:0000256" key="2">
    <source>
        <dbReference type="SAM" id="Phobius"/>
    </source>
</evidence>
<keyword evidence="2" id="KW-1133">Transmembrane helix</keyword>
<organism evidence="3 4">
    <name type="scientific">Caloranaerobacter azorensis H53214</name>
    <dbReference type="NCBI Taxonomy" id="1156417"/>
    <lineage>
        <taxon>Bacteria</taxon>
        <taxon>Bacillati</taxon>
        <taxon>Bacillota</taxon>
        <taxon>Tissierellia</taxon>
        <taxon>Tissierellales</taxon>
        <taxon>Thermohalobacteraceae</taxon>
        <taxon>Caloranaerobacter</taxon>
    </lineage>
</organism>
<comment type="caution">
    <text evidence="3">The sequence shown here is derived from an EMBL/GenBank/DDBJ whole genome shotgun (WGS) entry which is preliminary data.</text>
</comment>
<sequence>MITKSNKRVINIIIFIILNVLILTSCSNSKESLNVKIEKSQEEQKEQEDKIQNLEGEKEIRGIKSRDAKYVEEKLLDYEIRKISDIEFYSPCAYKLACELVGDELWYIGYEEEKDRLSIDSINIKTGEHKVHKVISTSYDRIYYGGENIWFSLDFSFCLDDLRERAKVPLLRYNLKEGKFYEYTKKELPNVSYATVFENGRYAWVGSEGGIIKIDLKNNSIKTENKYGKYVMSIIGDSERIWIGSIGYEKEGGVKEIDKDGNIIAVYNRSNFLIDNFVVDLILDKHDNLWINWGGDGYEGITFLNLKTKESKHFMGFIDERFSPEKMIDILDGYNGFLWMDEEGIIWATAVDNEDFEDDLCYFDYTINDWRRYHFVHRGSSYTASSFGDYAIIGCGWKNGVVLFNKRTEEFNWINKDWNVGNIFKIGEKEFLLLTNEGVMKIKFFDKQN</sequence>